<comment type="caution">
    <text evidence="2">The sequence shown here is derived from an EMBL/GenBank/DDBJ whole genome shotgun (WGS) entry which is preliminary data.</text>
</comment>
<feature type="transmembrane region" description="Helical" evidence="1">
    <location>
        <begin position="125"/>
        <end position="144"/>
    </location>
</feature>
<proteinExistence type="predicted"/>
<feature type="transmembrane region" description="Helical" evidence="1">
    <location>
        <begin position="37"/>
        <end position="54"/>
    </location>
</feature>
<feature type="transmembrane region" description="Helical" evidence="1">
    <location>
        <begin position="100"/>
        <end position="118"/>
    </location>
</feature>
<evidence type="ECO:0000256" key="1">
    <source>
        <dbReference type="SAM" id="Phobius"/>
    </source>
</evidence>
<keyword evidence="1" id="KW-1133">Transmembrane helix</keyword>
<dbReference type="EMBL" id="BOVK01000069">
    <property type="protein sequence ID" value="GIQ71088.1"/>
    <property type="molecule type" value="Genomic_DNA"/>
</dbReference>
<feature type="transmembrane region" description="Helical" evidence="1">
    <location>
        <begin position="63"/>
        <end position="88"/>
    </location>
</feature>
<accession>A0A8J4H949</accession>
<evidence type="ECO:0000313" key="2">
    <source>
        <dbReference type="EMBL" id="GIQ71088.1"/>
    </source>
</evidence>
<evidence type="ECO:0000313" key="3">
    <source>
        <dbReference type="Proteomes" id="UP000677918"/>
    </source>
</evidence>
<keyword evidence="1" id="KW-0812">Transmembrane</keyword>
<protein>
    <submittedName>
        <fullName evidence="2">Uncharacterized protein</fullName>
    </submittedName>
</protein>
<keyword evidence="1" id="KW-0472">Membrane</keyword>
<dbReference type="RefSeq" id="WP_213413895.1">
    <property type="nucleotide sequence ID" value="NZ_BOVK01000069.1"/>
</dbReference>
<dbReference type="AlphaFoldDB" id="A0A8J4H949"/>
<name>A0A8J4H949_9BACL</name>
<keyword evidence="3" id="KW-1185">Reference proteome</keyword>
<reference evidence="2" key="1">
    <citation type="submission" date="2021-04" db="EMBL/GenBank/DDBJ databases">
        <title>Draft genome sequence of Xylanibacillus composti strain K13.</title>
        <authorList>
            <person name="Uke A."/>
            <person name="Chhe C."/>
            <person name="Baramee S."/>
            <person name="Kosugi A."/>
        </authorList>
    </citation>
    <scope>NUCLEOTIDE SEQUENCE</scope>
    <source>
        <strain evidence="2">K13</strain>
    </source>
</reference>
<gene>
    <name evidence="2" type="ORF">XYCOK13_39120</name>
</gene>
<sequence length="188" mass="22343">MSSSYDQKIEQMNQIEVSNTCEMVELWLQYDLYTPRWWAGVALTVLPWIIWFLLRSKTSTYRLLLVGFFVIIITCSFDFVGANFGLWYYKHKVIPFFPTYLPWDTSLFPVIIMLLIQYKPLVHPLLKAIVFSGMSSFVGEPLMAWLDYYVMANWEYFYSFPIYVLIYMTAHWLSQRTQFAPLPRTSKS</sequence>
<organism evidence="2 3">
    <name type="scientific">Xylanibacillus composti</name>
    <dbReference type="NCBI Taxonomy" id="1572762"/>
    <lineage>
        <taxon>Bacteria</taxon>
        <taxon>Bacillati</taxon>
        <taxon>Bacillota</taxon>
        <taxon>Bacilli</taxon>
        <taxon>Bacillales</taxon>
        <taxon>Paenibacillaceae</taxon>
        <taxon>Xylanibacillus</taxon>
    </lineage>
</organism>
<dbReference type="NCBIfam" id="NF041644">
    <property type="entry name" value="CBO0543_fam"/>
    <property type="match status" value="1"/>
</dbReference>
<dbReference type="InterPro" id="IPR048147">
    <property type="entry name" value="CBO0543-like"/>
</dbReference>
<dbReference type="Proteomes" id="UP000677918">
    <property type="component" value="Unassembled WGS sequence"/>
</dbReference>
<feature type="transmembrane region" description="Helical" evidence="1">
    <location>
        <begin position="156"/>
        <end position="174"/>
    </location>
</feature>